<feature type="transmembrane region" description="Helical" evidence="9">
    <location>
        <begin position="383"/>
        <end position="409"/>
    </location>
</feature>
<dbReference type="Gene3D" id="3.10.580.10">
    <property type="entry name" value="CBS-domain"/>
    <property type="match status" value="1"/>
</dbReference>
<dbReference type="InterPro" id="IPR006669">
    <property type="entry name" value="MgtE_transporter"/>
</dbReference>
<comment type="subunit">
    <text evidence="9">Homodimer.</text>
</comment>
<dbReference type="AlphaFoldDB" id="A0A0S3QS32"/>
<dbReference type="SMART" id="SM00924">
    <property type="entry name" value="MgtE_N"/>
    <property type="match status" value="1"/>
</dbReference>
<dbReference type="InterPro" id="IPR006667">
    <property type="entry name" value="SLC41_membr_dom"/>
</dbReference>
<dbReference type="PATRIC" id="fig|1298851.3.peg.338"/>
<evidence type="ECO:0000256" key="4">
    <source>
        <dbReference type="ARBA" id="ARBA00022692"/>
    </source>
</evidence>
<dbReference type="InterPro" id="IPR006668">
    <property type="entry name" value="Mg_transptr_MgtE_intracell_dom"/>
</dbReference>
<evidence type="ECO:0000256" key="5">
    <source>
        <dbReference type="ARBA" id="ARBA00022842"/>
    </source>
</evidence>
<dbReference type="GO" id="GO:0046872">
    <property type="term" value="F:metal ion binding"/>
    <property type="evidence" value="ECO:0007669"/>
    <property type="project" value="UniProtKB-KW"/>
</dbReference>
<evidence type="ECO:0000256" key="2">
    <source>
        <dbReference type="ARBA" id="ARBA00009749"/>
    </source>
</evidence>
<keyword evidence="9" id="KW-1003">Cell membrane</keyword>
<keyword evidence="8" id="KW-0129">CBS domain</keyword>
<dbReference type="PANTHER" id="PTHR43773">
    <property type="entry name" value="MAGNESIUM TRANSPORTER MGTE"/>
    <property type="match status" value="1"/>
</dbReference>
<sequence length="448" mass="50525">MEVPKSKKIIAATFRRFLRKKAHSHLNKLLEKLHPADIAYVLKTLSKEERKELLKLIDPKLMAQIITKLDALTFTEIVEELSPEELASYIPHMDPDEAILLIDNLPNDKKEELLPLLEKYPHIWKLLQYGEETAGRIMSTEFLALHEDLTVEEAIEEVRKAREKEVFYVYVIDSRGHLVGVISLRELILSDPKAKLKDIMKTDVIYVTVDTDQEEVARIVDKYDLLAVPVVDHEKKLVGIVTADDVIDIIVEEATEDIYKMVGTTDEELWEKSLFKIALYRLPWLSFSLIGELLTGYVIHFYNNTLKEFVALSFFIPLVMALAGNVGNQAQTIVVRSLATGRLDPERPWKIILRQVGVGFIMGIIAGVVAAVAVYFIQKNVQLSLTIALSLLTSIVITAAVGTLTPLLFKKLNIDPALPSGPFITTFSDIIANFIYLSFATILLLKFG</sequence>
<dbReference type="Pfam" id="PF03448">
    <property type="entry name" value="MgtE_N"/>
    <property type="match status" value="1"/>
</dbReference>
<dbReference type="SMART" id="SM00116">
    <property type="entry name" value="CBS"/>
    <property type="match status" value="2"/>
</dbReference>
<feature type="domain" description="CBS" evidence="10">
    <location>
        <begin position="200"/>
        <end position="256"/>
    </location>
</feature>
<feature type="transmembrane region" description="Helical" evidence="9">
    <location>
        <begin position="282"/>
        <end position="303"/>
    </location>
</feature>
<comment type="function">
    <text evidence="9">Acts as a magnesium transporter.</text>
</comment>
<keyword evidence="5 9" id="KW-0460">Magnesium</keyword>
<dbReference type="SUPFAM" id="SSF158791">
    <property type="entry name" value="MgtE N-terminal domain-like"/>
    <property type="match status" value="1"/>
</dbReference>
<evidence type="ECO:0000256" key="8">
    <source>
        <dbReference type="PROSITE-ProRule" id="PRU00703"/>
    </source>
</evidence>
<comment type="similarity">
    <text evidence="2 9">Belongs to the SLC41A transporter family.</text>
</comment>
<accession>A0A0S3QS32</accession>
<keyword evidence="4 9" id="KW-0812">Transmembrane</keyword>
<dbReference type="InterPro" id="IPR046342">
    <property type="entry name" value="CBS_dom_sf"/>
</dbReference>
<dbReference type="GO" id="GO:0015095">
    <property type="term" value="F:magnesium ion transmembrane transporter activity"/>
    <property type="evidence" value="ECO:0007669"/>
    <property type="project" value="UniProtKB-UniRule"/>
</dbReference>
<dbReference type="Proteomes" id="UP000063234">
    <property type="component" value="Chromosome"/>
</dbReference>
<protein>
    <recommendedName>
        <fullName evidence="9">Magnesium transporter MgtE</fullName>
    </recommendedName>
</protein>
<evidence type="ECO:0000256" key="3">
    <source>
        <dbReference type="ARBA" id="ARBA00022448"/>
    </source>
</evidence>
<evidence type="ECO:0000313" key="11">
    <source>
        <dbReference type="EMBL" id="BAT71135.1"/>
    </source>
</evidence>
<dbReference type="Pfam" id="PF00571">
    <property type="entry name" value="CBS"/>
    <property type="match status" value="2"/>
</dbReference>
<dbReference type="NCBIfam" id="TIGR00400">
    <property type="entry name" value="mgtE"/>
    <property type="match status" value="1"/>
</dbReference>
<keyword evidence="12" id="KW-1185">Reference proteome</keyword>
<keyword evidence="9" id="KW-0479">Metal-binding</keyword>
<dbReference type="PANTHER" id="PTHR43773:SF1">
    <property type="entry name" value="MAGNESIUM TRANSPORTER MGTE"/>
    <property type="match status" value="1"/>
</dbReference>
<dbReference type="KEGG" id="ttk:TST_0327"/>
<gene>
    <name evidence="11" type="primary">mgtE</name>
    <name evidence="11" type="ORF">TST_0327</name>
</gene>
<reference evidence="12" key="1">
    <citation type="journal article" date="2018" name="Science">
        <title>A primordial and reversible TCA cycle in a facultatively chemolithoautotrophic thermophile.</title>
        <authorList>
            <person name="Nunoura T."/>
            <person name="Chikaraishi Y."/>
            <person name="Izaki R."/>
            <person name="Suwa T."/>
            <person name="Sato T."/>
            <person name="Harada T."/>
            <person name="Mori K."/>
            <person name="Kato Y."/>
            <person name="Miyazaki M."/>
            <person name="Shimamura S."/>
            <person name="Yanagawa K."/>
            <person name="Shuto A."/>
            <person name="Ohkouchi N."/>
            <person name="Fujita N."/>
            <person name="Takaki Y."/>
            <person name="Atomi H."/>
            <person name="Takai K."/>
        </authorList>
    </citation>
    <scope>NUCLEOTIDE SEQUENCE [LARGE SCALE GENOMIC DNA]</scope>
    <source>
        <strain evidence="12">DSM 17441 / JCM 13301 / NBRC 103674 / ABI70S6</strain>
    </source>
</reference>
<proteinExistence type="inferred from homology"/>
<dbReference type="EMBL" id="AP013035">
    <property type="protein sequence ID" value="BAT71135.1"/>
    <property type="molecule type" value="Genomic_DNA"/>
</dbReference>
<dbReference type="InterPro" id="IPR036739">
    <property type="entry name" value="SLC41_membr_dom_sf"/>
</dbReference>
<feature type="transmembrane region" description="Helical" evidence="9">
    <location>
        <begin position="421"/>
        <end position="445"/>
    </location>
</feature>
<dbReference type="Pfam" id="PF01769">
    <property type="entry name" value="MgtE"/>
    <property type="match status" value="1"/>
</dbReference>
<feature type="transmembrane region" description="Helical" evidence="9">
    <location>
        <begin position="351"/>
        <end position="377"/>
    </location>
</feature>
<dbReference type="GO" id="GO:0005886">
    <property type="term" value="C:plasma membrane"/>
    <property type="evidence" value="ECO:0007669"/>
    <property type="project" value="UniProtKB-SubCell"/>
</dbReference>
<comment type="subcellular location">
    <subcellularLocation>
        <location evidence="9">Cell membrane</location>
        <topology evidence="9">Multi-pass membrane protein</topology>
    </subcellularLocation>
    <subcellularLocation>
        <location evidence="1">Membrane</location>
        <topology evidence="1">Multi-pass membrane protein</topology>
    </subcellularLocation>
</comment>
<feature type="transmembrane region" description="Helical" evidence="9">
    <location>
        <begin position="309"/>
        <end position="330"/>
    </location>
</feature>
<evidence type="ECO:0000256" key="6">
    <source>
        <dbReference type="ARBA" id="ARBA00022989"/>
    </source>
</evidence>
<dbReference type="InterPro" id="IPR000644">
    <property type="entry name" value="CBS_dom"/>
</dbReference>
<evidence type="ECO:0000256" key="9">
    <source>
        <dbReference type="RuleBase" id="RU362011"/>
    </source>
</evidence>
<feature type="domain" description="CBS" evidence="10">
    <location>
        <begin position="138"/>
        <end position="199"/>
    </location>
</feature>
<dbReference type="CDD" id="cd04606">
    <property type="entry name" value="CBS_pair_Mg_transporter"/>
    <property type="match status" value="1"/>
</dbReference>
<dbReference type="InterPro" id="IPR038076">
    <property type="entry name" value="MgtE_N_sf"/>
</dbReference>
<name>A0A0S3QS32_THET7</name>
<organism evidence="11 12">
    <name type="scientific">Thermosulfidibacter takaii (strain DSM 17441 / JCM 13301 / NBRC 103674 / ABI70S6)</name>
    <dbReference type="NCBI Taxonomy" id="1298851"/>
    <lineage>
        <taxon>Bacteria</taxon>
        <taxon>Pseudomonadati</taxon>
        <taxon>Thermosulfidibacterota</taxon>
        <taxon>Thermosulfidibacteria</taxon>
        <taxon>Thermosulfidibacterales</taxon>
        <taxon>Thermosulfidibacteraceae</taxon>
    </lineage>
</organism>
<dbReference type="Gene3D" id="1.25.60.10">
    <property type="entry name" value="MgtE N-terminal domain-like"/>
    <property type="match status" value="1"/>
</dbReference>
<evidence type="ECO:0000313" key="12">
    <source>
        <dbReference type="Proteomes" id="UP000063234"/>
    </source>
</evidence>
<evidence type="ECO:0000256" key="1">
    <source>
        <dbReference type="ARBA" id="ARBA00004141"/>
    </source>
</evidence>
<keyword evidence="6 9" id="KW-1133">Transmembrane helix</keyword>
<dbReference type="SUPFAM" id="SSF54631">
    <property type="entry name" value="CBS-domain pair"/>
    <property type="match status" value="1"/>
</dbReference>
<dbReference type="STRING" id="1298851.TST_0327"/>
<dbReference type="SUPFAM" id="SSF161093">
    <property type="entry name" value="MgtE membrane domain-like"/>
    <property type="match status" value="1"/>
</dbReference>
<keyword evidence="7 9" id="KW-0472">Membrane</keyword>
<evidence type="ECO:0000259" key="10">
    <source>
        <dbReference type="PROSITE" id="PS51371"/>
    </source>
</evidence>
<evidence type="ECO:0000256" key="7">
    <source>
        <dbReference type="ARBA" id="ARBA00023136"/>
    </source>
</evidence>
<dbReference type="Gene3D" id="1.10.357.20">
    <property type="entry name" value="SLC41 divalent cation transporters, integral membrane domain"/>
    <property type="match status" value="1"/>
</dbReference>
<keyword evidence="3 9" id="KW-0813">Transport</keyword>
<dbReference type="PROSITE" id="PS51371">
    <property type="entry name" value="CBS"/>
    <property type="match status" value="2"/>
</dbReference>